<comment type="caution">
    <text evidence="2">The sequence shown here is derived from an EMBL/GenBank/DDBJ whole genome shotgun (WGS) entry which is preliminary data.</text>
</comment>
<dbReference type="PANTHER" id="PTHR33121:SF79">
    <property type="entry name" value="CYCLIC DI-GMP PHOSPHODIESTERASE PDED-RELATED"/>
    <property type="match status" value="1"/>
</dbReference>
<dbReference type="Gene3D" id="3.20.20.450">
    <property type="entry name" value="EAL domain"/>
    <property type="match status" value="1"/>
</dbReference>
<dbReference type="Pfam" id="PF00563">
    <property type="entry name" value="EAL"/>
    <property type="match status" value="1"/>
</dbReference>
<dbReference type="SUPFAM" id="SSF55073">
    <property type="entry name" value="Nucleotide cyclase"/>
    <property type="match status" value="1"/>
</dbReference>
<dbReference type="Gene3D" id="3.30.70.270">
    <property type="match status" value="1"/>
</dbReference>
<dbReference type="InterPro" id="IPR029787">
    <property type="entry name" value="Nucleotide_cyclase"/>
</dbReference>
<evidence type="ECO:0000259" key="1">
    <source>
        <dbReference type="PROSITE" id="PS50883"/>
    </source>
</evidence>
<dbReference type="SUPFAM" id="SSF141868">
    <property type="entry name" value="EAL domain-like"/>
    <property type="match status" value="1"/>
</dbReference>
<dbReference type="RefSeq" id="WP_204193988.1">
    <property type="nucleotide sequence ID" value="NZ_JAFEMC010000001.1"/>
</dbReference>
<dbReference type="InterPro" id="IPR000160">
    <property type="entry name" value="GGDEF_dom"/>
</dbReference>
<dbReference type="CDD" id="cd01948">
    <property type="entry name" value="EAL"/>
    <property type="match status" value="1"/>
</dbReference>
<feature type="domain" description="EAL" evidence="1">
    <location>
        <begin position="233"/>
        <end position="485"/>
    </location>
</feature>
<sequence>MNGGEEQGGAVPLVDARGRPDAALTEVVALAADGGPLLVLLAAGEDPLPYAAAGASHFLTEPCDDASVTAARRFAAMARLHERRTPLGEAAEIPNAFPAQRDKAVIAVALSRIDLLNAAHGRGAGDAALVQAAERISAATGASVTTLSAARFLVAVHQGEAAAAVARIAQALARPYAIGDVPVMAGARLGLAQPEAGDDTAALVRRAIDALEHARASDGATVRVAAREGAAPPDELAIDLHHAVAAGEIAVVFQPQVEIATGRIVGVEALARWSHPRLGSLGAEELFAAADRADLGIALSDHIQELALARAAAWPRSLGALRLSVNLTAADVTRAGFARLFLDRVDASGFPRGRLTVEVTETGMIRELDAAAALLAELRGAGCRVAIDDFGTGYSSLAYLKALPLDYLKIDKALARDIAGNPRDRVVVRGVIEIARALGLAVIAEGVETPQQLALLAAEGCGWYQGFLRAGPLDEAALVRMVEGQ</sequence>
<dbReference type="InterPro" id="IPR035919">
    <property type="entry name" value="EAL_sf"/>
</dbReference>
<gene>
    <name evidence="2" type="ORF">ILT43_02660</name>
</gene>
<dbReference type="EMBL" id="JAFEMC010000001">
    <property type="protein sequence ID" value="MBM6575258.1"/>
    <property type="molecule type" value="Genomic_DNA"/>
</dbReference>
<dbReference type="InterPro" id="IPR001633">
    <property type="entry name" value="EAL_dom"/>
</dbReference>
<evidence type="ECO:0000313" key="3">
    <source>
        <dbReference type="Proteomes" id="UP000763641"/>
    </source>
</evidence>
<dbReference type="SMART" id="SM00052">
    <property type="entry name" value="EAL"/>
    <property type="match status" value="1"/>
</dbReference>
<dbReference type="PROSITE" id="PS50883">
    <property type="entry name" value="EAL"/>
    <property type="match status" value="1"/>
</dbReference>
<dbReference type="InterPro" id="IPR043128">
    <property type="entry name" value="Rev_trsase/Diguanyl_cyclase"/>
</dbReference>
<name>A0ABS2D2V3_9SPHN</name>
<organism evidence="2 3">
    <name type="scientific">Sphingomonas longa</name>
    <dbReference type="NCBI Taxonomy" id="2778730"/>
    <lineage>
        <taxon>Bacteria</taxon>
        <taxon>Pseudomonadati</taxon>
        <taxon>Pseudomonadota</taxon>
        <taxon>Alphaproteobacteria</taxon>
        <taxon>Sphingomonadales</taxon>
        <taxon>Sphingomonadaceae</taxon>
        <taxon>Sphingomonas</taxon>
    </lineage>
</organism>
<evidence type="ECO:0000313" key="2">
    <source>
        <dbReference type="EMBL" id="MBM6575258.1"/>
    </source>
</evidence>
<protein>
    <submittedName>
        <fullName evidence="2">EAL domain-containing protein</fullName>
    </submittedName>
</protein>
<dbReference type="SMART" id="SM00267">
    <property type="entry name" value="GGDEF"/>
    <property type="match status" value="1"/>
</dbReference>
<keyword evidence="3" id="KW-1185">Reference proteome</keyword>
<dbReference type="PANTHER" id="PTHR33121">
    <property type="entry name" value="CYCLIC DI-GMP PHOSPHODIESTERASE PDEF"/>
    <property type="match status" value="1"/>
</dbReference>
<dbReference type="InterPro" id="IPR050706">
    <property type="entry name" value="Cyclic-di-GMP_PDE-like"/>
</dbReference>
<reference evidence="2 3" key="1">
    <citation type="submission" date="2020-12" db="EMBL/GenBank/DDBJ databases">
        <title>Sphingomonas sp.</title>
        <authorList>
            <person name="Kim M.K."/>
        </authorList>
    </citation>
    <scope>NUCLEOTIDE SEQUENCE [LARGE SCALE GENOMIC DNA]</scope>
    <source>
        <strain evidence="2 3">BT552</strain>
    </source>
</reference>
<accession>A0ABS2D2V3</accession>
<proteinExistence type="predicted"/>
<dbReference type="Proteomes" id="UP000763641">
    <property type="component" value="Unassembled WGS sequence"/>
</dbReference>